<evidence type="ECO:0000313" key="3">
    <source>
        <dbReference type="Proteomes" id="UP000236178"/>
    </source>
</evidence>
<keyword evidence="1" id="KW-0472">Membrane</keyword>
<accession>A0A2I0SSI0</accession>
<feature type="transmembrane region" description="Helical" evidence="1">
    <location>
        <begin position="34"/>
        <end position="53"/>
    </location>
</feature>
<gene>
    <name evidence="2" type="ORF">CW362_11360</name>
</gene>
<dbReference type="OrthoDB" id="4336923at2"/>
<keyword evidence="1" id="KW-1133">Transmembrane helix</keyword>
<sequence>MRRGRLGATVAEILVWQVALSVLWLVLISTVDPLELFVGLGCALVGAVAAVAARRAVSGR</sequence>
<dbReference type="EMBL" id="PJOS01000016">
    <property type="protein sequence ID" value="PKT72887.1"/>
    <property type="molecule type" value="Genomic_DNA"/>
</dbReference>
<organism evidence="2 3">
    <name type="scientific">Streptomyces populi</name>
    <dbReference type="NCBI Taxonomy" id="2058924"/>
    <lineage>
        <taxon>Bacteria</taxon>
        <taxon>Bacillati</taxon>
        <taxon>Actinomycetota</taxon>
        <taxon>Actinomycetes</taxon>
        <taxon>Kitasatosporales</taxon>
        <taxon>Streptomycetaceae</taxon>
        <taxon>Streptomyces</taxon>
    </lineage>
</organism>
<keyword evidence="3" id="KW-1185">Reference proteome</keyword>
<protein>
    <submittedName>
        <fullName evidence="2">Uncharacterized protein</fullName>
    </submittedName>
</protein>
<evidence type="ECO:0000256" key="1">
    <source>
        <dbReference type="SAM" id="Phobius"/>
    </source>
</evidence>
<dbReference type="RefSeq" id="WP_103549263.1">
    <property type="nucleotide sequence ID" value="NZ_JBHJSK010000007.1"/>
</dbReference>
<proteinExistence type="predicted"/>
<keyword evidence="1" id="KW-0812">Transmembrane</keyword>
<evidence type="ECO:0000313" key="2">
    <source>
        <dbReference type="EMBL" id="PKT72887.1"/>
    </source>
</evidence>
<comment type="caution">
    <text evidence="2">The sequence shown here is derived from an EMBL/GenBank/DDBJ whole genome shotgun (WGS) entry which is preliminary data.</text>
</comment>
<reference evidence="2 3" key="1">
    <citation type="submission" date="2017-12" db="EMBL/GenBank/DDBJ databases">
        <title>Streptomyces populusis sp. nov., a novel endophytic actinobacterium isolated from stems of Populus adenopoda Maxim.</title>
        <authorList>
            <person name="Wang Z."/>
        </authorList>
    </citation>
    <scope>NUCLEOTIDE SEQUENCE [LARGE SCALE GENOMIC DNA]</scope>
    <source>
        <strain evidence="2 3">A249</strain>
    </source>
</reference>
<dbReference type="Proteomes" id="UP000236178">
    <property type="component" value="Unassembled WGS sequence"/>
</dbReference>
<name>A0A2I0SSI0_9ACTN</name>
<dbReference type="AlphaFoldDB" id="A0A2I0SSI0"/>
<feature type="transmembrane region" description="Helical" evidence="1">
    <location>
        <begin position="7"/>
        <end position="28"/>
    </location>
</feature>